<dbReference type="PROSITE" id="PS50006">
    <property type="entry name" value="FHA_DOMAIN"/>
    <property type="match status" value="1"/>
</dbReference>
<dbReference type="InterPro" id="IPR051931">
    <property type="entry name" value="PAK3-like"/>
</dbReference>
<evidence type="ECO:0000256" key="1">
    <source>
        <dbReference type="ARBA" id="ARBA00005575"/>
    </source>
</evidence>
<accession>G0R8M1</accession>
<feature type="region of interest" description="Disordered" evidence="5">
    <location>
        <begin position="34"/>
        <end position="54"/>
    </location>
</feature>
<dbReference type="GO" id="GO:0005524">
    <property type="term" value="F:ATP binding"/>
    <property type="evidence" value="ECO:0007669"/>
    <property type="project" value="UniProtKB-KW"/>
</dbReference>
<dbReference type="PROSITE" id="PS50011">
    <property type="entry name" value="PROTEIN_KINASE_DOM"/>
    <property type="match status" value="1"/>
</dbReference>
<evidence type="ECO:0000259" key="7">
    <source>
        <dbReference type="PROSITE" id="PS50011"/>
    </source>
</evidence>
<evidence type="ECO:0000256" key="4">
    <source>
        <dbReference type="ARBA" id="ARBA00022840"/>
    </source>
</evidence>
<evidence type="ECO:0000313" key="9">
    <source>
        <dbReference type="Proteomes" id="UP000008984"/>
    </source>
</evidence>
<dbReference type="RefSeq" id="XP_006961304.1">
    <property type="nucleotide sequence ID" value="XM_006961242.1"/>
</dbReference>
<keyword evidence="9" id="KW-1185">Reference proteome</keyword>
<dbReference type="InterPro" id="IPR011009">
    <property type="entry name" value="Kinase-like_dom_sf"/>
</dbReference>
<comment type="similarity">
    <text evidence="2">Belongs to the protein kinase superfamily. STE Ser/Thr protein kinase family. STE20 subfamily.</text>
</comment>
<dbReference type="Proteomes" id="UP000008984">
    <property type="component" value="Unassembled WGS sequence"/>
</dbReference>
<dbReference type="GO" id="GO:0004672">
    <property type="term" value="F:protein kinase activity"/>
    <property type="evidence" value="ECO:0007669"/>
    <property type="project" value="InterPro"/>
</dbReference>
<dbReference type="SMART" id="SM00220">
    <property type="entry name" value="S_TKc"/>
    <property type="match status" value="1"/>
</dbReference>
<organism evidence="9">
    <name type="scientific">Hypocrea jecorina (strain QM6a)</name>
    <name type="common">Trichoderma reesei</name>
    <dbReference type="NCBI Taxonomy" id="431241"/>
    <lineage>
        <taxon>Eukaryota</taxon>
        <taxon>Fungi</taxon>
        <taxon>Dikarya</taxon>
        <taxon>Ascomycota</taxon>
        <taxon>Pezizomycotina</taxon>
        <taxon>Sordariomycetes</taxon>
        <taxon>Hypocreomycetidae</taxon>
        <taxon>Hypocreales</taxon>
        <taxon>Hypocreaceae</taxon>
        <taxon>Trichoderma</taxon>
    </lineage>
</organism>
<dbReference type="STRING" id="431241.G0R8M1"/>
<proteinExistence type="inferred from homology"/>
<sequence length="968" mass="106839">MSHVMHAPLLGMPEARGETQSCIVVSFQTIQTSPRDAMASPSTSEATNWDPMGPNSPAGTALMILRPENEAAKLAFSEVVDFLKEQHHAQNDGEESTNVRSHFAKYMWFSDEQIHDPAVSRYVNDKKVAESSSSTASHVEDEESFSTLIWTGFYFIDTNVKPLNSDTGWVVGRLSRRSISFAQPTVDIALAANRAGGVARRHSVVNFSPETRLAIVSLEFGSSTVVNTTSLTSKGDIAGCTLADNRVHFGDLMYSLDYTSYCHGSKGQADLSNFIKAIHGNNQPTKEVLQATPTPQITHAQTIGRYTVTGGLTGLGSFGRVRPAVTPDGQKTVAIKTMDARPSRTRDTQRKIELMESLSRLSKAEKQHNILTMIESIYVPGRQMNEFHVVLEPYIGFTLHEIPNNTHPNKHELILHDCLRGLAFLHSNDMVHTDIKPANIGLVDFDRDDMQKPAQLASYSRPPRAVLLDIDSITQIPGGQTTIKARPGCNGTIGFHSPEHELSEYDGRTDVWALGVSIFGAVFGVLPWSYGPEGNSWKAGGTVEARRRFHSRYASSVNRIAEHYQRLGEPICDFLLAAFRFPESDIAVQRRRRPTSAECISRLLETSELLQERVLIEARGVAGSTAACDSDMRAGNAKRPAPGAGRQFSVLQLESCVCLQSLLEHDQRRCLRLGLPEPTGLMASPTEHDEVELCPNLAPDAPAAMMVTATRTATTTADQTRELEVEEEEELTEPKLSYNWTYWHARFTELNNYQDLPCPVETRGAHLISAPPSPKAVVASRHDPSSFCKDLFERLRGLALRQSVRENIYGVDFANEWPISRTPRPLADEVREARKRAQEALLHLDSSSSSSDPEYEPAWMRRLREAREKRRQARAQAKAEGVMKAKAPTTPQLSPPQDGAAINSGQPIVDAVAHMVKAAFGVGYQDTQVQVPKFSGIAQDEPFIVLESRSDRIGWTIATGAMPQICNA</sequence>
<evidence type="ECO:0000256" key="5">
    <source>
        <dbReference type="SAM" id="MobiDB-lite"/>
    </source>
</evidence>
<protein>
    <submittedName>
        <fullName evidence="8">Predicted protein</fullName>
    </submittedName>
</protein>
<comment type="similarity">
    <text evidence="1">Belongs to the protein kinase superfamily. CAMK Ser/Thr protein kinase family. CHEK2 subfamily.</text>
</comment>
<dbReference type="VEuPathDB" id="FungiDB:TRIREDRAFT_200021"/>
<dbReference type="OrthoDB" id="5979581at2759"/>
<evidence type="ECO:0000256" key="2">
    <source>
        <dbReference type="ARBA" id="ARBA00008874"/>
    </source>
</evidence>
<reference evidence="8 9" key="1">
    <citation type="journal article" date="2008" name="Nat. Biotechnol.">
        <title>Genome sequencing and analysis of the biomass-degrading fungus Trichoderma reesei (syn. Hypocrea jecorina).</title>
        <authorList>
            <person name="Martinez D."/>
            <person name="Berka R.M."/>
            <person name="Henrissat B."/>
            <person name="Saloheimo M."/>
            <person name="Arvas M."/>
            <person name="Baker S.E."/>
            <person name="Chapman J."/>
            <person name="Chertkov O."/>
            <person name="Coutinho P.M."/>
            <person name="Cullen D."/>
            <person name="Danchin E.G."/>
            <person name="Grigoriev I.V."/>
            <person name="Harris P."/>
            <person name="Jackson M."/>
            <person name="Kubicek C.P."/>
            <person name="Han C.S."/>
            <person name="Ho I."/>
            <person name="Larrondo L.F."/>
            <person name="de Leon A.L."/>
            <person name="Magnuson J.K."/>
            <person name="Merino S."/>
            <person name="Misra M."/>
            <person name="Nelson B."/>
            <person name="Putnam N."/>
            <person name="Robbertse B."/>
            <person name="Salamov A.A."/>
            <person name="Schmoll M."/>
            <person name="Terry A."/>
            <person name="Thayer N."/>
            <person name="Westerholm-Parvinen A."/>
            <person name="Schoch C.L."/>
            <person name="Yao J."/>
            <person name="Barabote R."/>
            <person name="Nelson M.A."/>
            <person name="Detter C."/>
            <person name="Bruce D."/>
            <person name="Kuske C.R."/>
            <person name="Xie G."/>
            <person name="Richardson P."/>
            <person name="Rokhsar D.S."/>
            <person name="Lucas S.M."/>
            <person name="Rubin E.M."/>
            <person name="Dunn-Coleman N."/>
            <person name="Ward M."/>
            <person name="Brettin T.S."/>
        </authorList>
    </citation>
    <scope>NUCLEOTIDE SEQUENCE [LARGE SCALE GENOMIC DNA]</scope>
    <source>
        <strain evidence="8 9">QM6a</strain>
    </source>
</reference>
<feature type="domain" description="FHA" evidence="6">
    <location>
        <begin position="169"/>
        <end position="231"/>
    </location>
</feature>
<dbReference type="InterPro" id="IPR000719">
    <property type="entry name" value="Prot_kinase_dom"/>
</dbReference>
<feature type="region of interest" description="Disordered" evidence="5">
    <location>
        <begin position="866"/>
        <end position="897"/>
    </location>
</feature>
<feature type="domain" description="Protein kinase" evidence="7">
    <location>
        <begin position="307"/>
        <end position="610"/>
    </location>
</feature>
<dbReference type="SUPFAM" id="SSF56112">
    <property type="entry name" value="Protein kinase-like (PK-like)"/>
    <property type="match status" value="1"/>
</dbReference>
<dbReference type="VEuPathDB" id="FungiDB:TRIREDRAFT_200022"/>
<dbReference type="EMBL" id="GL985056">
    <property type="protein sequence ID" value="EGR52373.1"/>
    <property type="molecule type" value="Genomic_DNA"/>
</dbReference>
<dbReference type="KEGG" id="tre:TRIREDRAFT_102910"/>
<evidence type="ECO:0000256" key="3">
    <source>
        <dbReference type="ARBA" id="ARBA00022741"/>
    </source>
</evidence>
<dbReference type="AlphaFoldDB" id="G0R8M1"/>
<evidence type="ECO:0000313" key="8">
    <source>
        <dbReference type="EMBL" id="EGR52373.1"/>
    </source>
</evidence>
<dbReference type="HOGENOM" id="CLU_306100_0_0_1"/>
<gene>
    <name evidence="8" type="ORF">TRIREDRAFT_102910</name>
</gene>
<dbReference type="Gene3D" id="3.30.200.20">
    <property type="entry name" value="Phosphorylase Kinase, domain 1"/>
    <property type="match status" value="1"/>
</dbReference>
<feature type="compositionally biased region" description="Polar residues" evidence="5">
    <location>
        <begin position="34"/>
        <end position="47"/>
    </location>
</feature>
<keyword evidence="4" id="KW-0067">ATP-binding</keyword>
<dbReference type="InterPro" id="IPR000253">
    <property type="entry name" value="FHA_dom"/>
</dbReference>
<dbReference type="Pfam" id="PF00069">
    <property type="entry name" value="Pkinase"/>
    <property type="match status" value="1"/>
</dbReference>
<dbReference type="PANTHER" id="PTHR45832">
    <property type="entry name" value="SERINE/THREONINE-PROTEIN KINASE SAMKA-RELATED-RELATED"/>
    <property type="match status" value="1"/>
</dbReference>
<dbReference type="eggNOG" id="KOG0198">
    <property type="taxonomic scope" value="Eukaryota"/>
</dbReference>
<dbReference type="PANTHER" id="PTHR45832:SF22">
    <property type="entry name" value="SERINE_THREONINE-PROTEIN KINASE SAMKA-RELATED"/>
    <property type="match status" value="1"/>
</dbReference>
<evidence type="ECO:0000259" key="6">
    <source>
        <dbReference type="PROSITE" id="PS50006"/>
    </source>
</evidence>
<dbReference type="Gene3D" id="1.10.510.10">
    <property type="entry name" value="Transferase(Phosphotransferase) domain 1"/>
    <property type="match status" value="1"/>
</dbReference>
<name>G0R8M1_HYPJQ</name>
<dbReference type="GeneID" id="18480500"/>
<keyword evidence="3" id="KW-0547">Nucleotide-binding</keyword>